<dbReference type="InterPro" id="IPR050228">
    <property type="entry name" value="Carboxylesterase_BioH"/>
</dbReference>
<comment type="caution">
    <text evidence="2">The sequence shown here is derived from an EMBL/GenBank/DDBJ whole genome shotgun (WGS) entry which is preliminary data.</text>
</comment>
<dbReference type="AlphaFoldDB" id="A0A1E3LXE6"/>
<gene>
    <name evidence="2" type="ORF">BFL28_13750</name>
</gene>
<evidence type="ECO:0000313" key="2">
    <source>
        <dbReference type="EMBL" id="ODP38441.1"/>
    </source>
</evidence>
<dbReference type="RefSeq" id="WP_069319873.1">
    <property type="nucleotide sequence ID" value="NZ_MDDS01000014.1"/>
</dbReference>
<reference evidence="2 3" key="1">
    <citation type="submission" date="2016-08" db="EMBL/GenBank/DDBJ databases">
        <title>Draft genome of the agarase producing Sphingomonas sp. MCT13.</title>
        <authorList>
            <person name="D'Andrea M.M."/>
            <person name="Rossolini G.M."/>
            <person name="Thaller M.C."/>
        </authorList>
    </citation>
    <scope>NUCLEOTIDE SEQUENCE [LARGE SCALE GENOMIC DNA]</scope>
    <source>
        <strain evidence="2 3">MCT13</strain>
    </source>
</reference>
<dbReference type="Gene3D" id="3.40.50.1820">
    <property type="entry name" value="alpha/beta hydrolase"/>
    <property type="match status" value="1"/>
</dbReference>
<dbReference type="SUPFAM" id="SSF53474">
    <property type="entry name" value="alpha/beta-Hydrolases"/>
    <property type="match status" value="1"/>
</dbReference>
<dbReference type="InterPro" id="IPR000073">
    <property type="entry name" value="AB_hydrolase_1"/>
</dbReference>
<keyword evidence="3" id="KW-1185">Reference proteome</keyword>
<dbReference type="Proteomes" id="UP000094487">
    <property type="component" value="Unassembled WGS sequence"/>
</dbReference>
<dbReference type="STRING" id="1888892.BFL28_13750"/>
<organism evidence="2 3">
    <name type="scientific">Sphingomonas turrisvirgatae</name>
    <dbReference type="NCBI Taxonomy" id="1888892"/>
    <lineage>
        <taxon>Bacteria</taxon>
        <taxon>Pseudomonadati</taxon>
        <taxon>Pseudomonadota</taxon>
        <taxon>Alphaproteobacteria</taxon>
        <taxon>Sphingomonadales</taxon>
        <taxon>Sphingomonadaceae</taxon>
        <taxon>Sphingomonas</taxon>
    </lineage>
</organism>
<proteinExistence type="predicted"/>
<name>A0A1E3LXE6_9SPHN</name>
<evidence type="ECO:0000259" key="1">
    <source>
        <dbReference type="Pfam" id="PF12697"/>
    </source>
</evidence>
<sequence length="313" mass="33325">MTPDPLLPLARLDDIPTPPAWFATALDTPYEALDVAMTDGRRIEARAWGPAGAPGLVLLHGNAAHLGWWTFLAPFFADRFRVTAFSLGGMGGSEWHDDYSVARFADEMWTVADAAGATAHTLPPVLVAHSMGGLPVIHAGAKVDRPIRAAVLIDVGLPGIDTGIAIPEYKGHRLYPSVEAALGRFRLAPPQPCANRWIAEYLGRMAVQPAHDAAGNAGWSWRFDPRLWGGVPADDVWLELAAMRCPVALIRGANSRLTAGEMIARMIAALPAGSPLIEIADADHHVMIDQPLALVAALDALFAGWVPGLGAKS</sequence>
<dbReference type="Pfam" id="PF12697">
    <property type="entry name" value="Abhydrolase_6"/>
    <property type="match status" value="1"/>
</dbReference>
<accession>A0A1E3LXE6</accession>
<dbReference type="InterPro" id="IPR029058">
    <property type="entry name" value="AB_hydrolase_fold"/>
</dbReference>
<protein>
    <recommendedName>
        <fullName evidence="1">AB hydrolase-1 domain-containing protein</fullName>
    </recommendedName>
</protein>
<evidence type="ECO:0000313" key="3">
    <source>
        <dbReference type="Proteomes" id="UP000094487"/>
    </source>
</evidence>
<dbReference type="PANTHER" id="PTHR43194">
    <property type="entry name" value="HYDROLASE ALPHA/BETA FOLD FAMILY"/>
    <property type="match status" value="1"/>
</dbReference>
<dbReference type="PANTHER" id="PTHR43194:SF2">
    <property type="entry name" value="PEROXISOMAL MEMBRANE PROTEIN LPX1"/>
    <property type="match status" value="1"/>
</dbReference>
<dbReference type="OrthoDB" id="9804723at2"/>
<feature type="domain" description="AB hydrolase-1" evidence="1">
    <location>
        <begin position="56"/>
        <end position="297"/>
    </location>
</feature>
<dbReference type="EMBL" id="MDDS01000014">
    <property type="protein sequence ID" value="ODP38441.1"/>
    <property type="molecule type" value="Genomic_DNA"/>
</dbReference>